<keyword evidence="2" id="KW-0031">Aminopeptidase</keyword>
<dbReference type="Proteomes" id="UP000694564">
    <property type="component" value="Chromosome 2"/>
</dbReference>
<reference evidence="6" key="2">
    <citation type="submission" date="2025-09" db="UniProtKB">
        <authorList>
            <consortium name="Ensembl"/>
        </authorList>
    </citation>
    <scope>IDENTIFICATION</scope>
</reference>
<proteinExistence type="inferred from homology"/>
<dbReference type="SUPFAM" id="SSF53187">
    <property type="entry name" value="Zn-dependent exopeptidases"/>
    <property type="match status" value="1"/>
</dbReference>
<evidence type="ECO:0000256" key="1">
    <source>
        <dbReference type="ARBA" id="ARBA00009528"/>
    </source>
</evidence>
<dbReference type="Pfam" id="PF00883">
    <property type="entry name" value="Peptidase_M17"/>
    <property type="match status" value="1"/>
</dbReference>
<dbReference type="Gene3D" id="3.40.630.10">
    <property type="entry name" value="Zn peptidases"/>
    <property type="match status" value="1"/>
</dbReference>
<dbReference type="GO" id="GO:0070006">
    <property type="term" value="F:metalloaminopeptidase activity"/>
    <property type="evidence" value="ECO:0007669"/>
    <property type="project" value="InterPro"/>
</dbReference>
<evidence type="ECO:0000313" key="6">
    <source>
        <dbReference type="Ensembl" id="ENSSVLP00005002471.1"/>
    </source>
</evidence>
<evidence type="ECO:0000313" key="7">
    <source>
        <dbReference type="Proteomes" id="UP000694564"/>
    </source>
</evidence>
<dbReference type="PRINTS" id="PR00481">
    <property type="entry name" value="LAMNOPPTDASE"/>
</dbReference>
<dbReference type="FunFam" id="3.40.630.10:FF:000035">
    <property type="entry name" value="Probable aminopeptidase NPEPL1"/>
    <property type="match status" value="1"/>
</dbReference>
<accession>A0A8D2AK27</accession>
<keyword evidence="7" id="KW-1185">Reference proteome</keyword>
<dbReference type="GO" id="GO:0030145">
    <property type="term" value="F:manganese ion binding"/>
    <property type="evidence" value="ECO:0007669"/>
    <property type="project" value="InterPro"/>
</dbReference>
<dbReference type="Ensembl" id="ENSSVLT00005002710.1">
    <property type="protein sequence ID" value="ENSSVLP00005002471.1"/>
    <property type="gene ID" value="ENSSVLG00005001996.1"/>
</dbReference>
<gene>
    <name evidence="6" type="primary">NPEPL1</name>
</gene>
<feature type="domain" description="Cytosol aminopeptidase" evidence="5">
    <location>
        <begin position="314"/>
        <end position="321"/>
    </location>
</feature>
<dbReference type="CDD" id="cd00433">
    <property type="entry name" value="Peptidase_M17"/>
    <property type="match status" value="1"/>
</dbReference>
<evidence type="ECO:0000256" key="2">
    <source>
        <dbReference type="ARBA" id="ARBA00022438"/>
    </source>
</evidence>
<evidence type="ECO:0000256" key="3">
    <source>
        <dbReference type="ARBA" id="ARBA00022670"/>
    </source>
</evidence>
<dbReference type="PANTHER" id="PTHR11963">
    <property type="entry name" value="LEUCINE AMINOPEPTIDASE-RELATED"/>
    <property type="match status" value="1"/>
</dbReference>
<dbReference type="PANTHER" id="PTHR11963:SF4">
    <property type="entry name" value="AMINOPEPTIDASE NPEPL1-RELATED"/>
    <property type="match status" value="1"/>
</dbReference>
<dbReference type="InterPro" id="IPR011356">
    <property type="entry name" value="Leucine_aapep/pepB"/>
</dbReference>
<protein>
    <submittedName>
        <fullName evidence="6">Aminopeptidase like 1</fullName>
    </submittedName>
</protein>
<name>A0A8D2AK27_SCIVU</name>
<evidence type="ECO:0000259" key="5">
    <source>
        <dbReference type="PROSITE" id="PS00631"/>
    </source>
</evidence>
<evidence type="ECO:0000256" key="4">
    <source>
        <dbReference type="ARBA" id="ARBA00022801"/>
    </source>
</evidence>
<sequence>MASVGLQFQASAGDADPQSRPLLLLGQLHHLHRVPWSHVRGKLQPRVTEELWQAALATLNPNPTDSCPLYLNCATVAALPSRVSRHNSPSASHFITRLCADLPATWSPSCILMVCEQPDVFASACALARAFPLFSHRSGLLVGQDNGAGGIVHCLANATEGVRLAARIVDTPCNEMNTDDFLEVGKELGIAPTIIRDEELKTRGFGGIYGVGKAALHPPALAVLSHTPDGATQTIAWVGKGIVYDTGGLSIKGKVRRVPGLGPGHSELGWFREGGFKDNLHAVFCLAENAVGPKATRPDDIHLLYSGKTVEINNTDAEGRLVLADGVSYACKDLGADIILDMATLTGAQGIATGKYHAAVLTNSAEWEAACVKAGRKCGDLVHPLVYCPELHFSEFTSAVADMKNSVADRDNGPSSCAGLFIASHIGFDWPGVWVHLDIAAPVHAGERATGFGVALLLALFGGASEDPLLNLVSPLGCEADTQEGTVGRDPKRRRLV</sequence>
<organism evidence="6 7">
    <name type="scientific">Sciurus vulgaris</name>
    <name type="common">Eurasian red squirrel</name>
    <dbReference type="NCBI Taxonomy" id="55149"/>
    <lineage>
        <taxon>Eukaryota</taxon>
        <taxon>Metazoa</taxon>
        <taxon>Chordata</taxon>
        <taxon>Craniata</taxon>
        <taxon>Vertebrata</taxon>
        <taxon>Euteleostomi</taxon>
        <taxon>Mammalia</taxon>
        <taxon>Eutheria</taxon>
        <taxon>Euarchontoglires</taxon>
        <taxon>Glires</taxon>
        <taxon>Rodentia</taxon>
        <taxon>Sciuromorpha</taxon>
        <taxon>Sciuridae</taxon>
        <taxon>Sciurinae</taxon>
        <taxon>Sciurini</taxon>
        <taxon>Sciurus</taxon>
    </lineage>
</organism>
<dbReference type="AlphaFoldDB" id="A0A8D2AK27"/>
<dbReference type="InterPro" id="IPR041417">
    <property type="entry name" value="NPEPL1_N"/>
</dbReference>
<dbReference type="GO" id="GO:0005737">
    <property type="term" value="C:cytoplasm"/>
    <property type="evidence" value="ECO:0007669"/>
    <property type="project" value="InterPro"/>
</dbReference>
<dbReference type="Gene3D" id="3.40.50.10590">
    <property type="entry name" value="Zn-dependent exopeptidases"/>
    <property type="match status" value="1"/>
</dbReference>
<dbReference type="OrthoDB" id="412814at2759"/>
<keyword evidence="3" id="KW-0645">Protease</keyword>
<dbReference type="PROSITE" id="PS00631">
    <property type="entry name" value="CYTOSOL_AP"/>
    <property type="match status" value="1"/>
</dbReference>
<dbReference type="InterPro" id="IPR000819">
    <property type="entry name" value="Peptidase_M17_C"/>
</dbReference>
<keyword evidence="4" id="KW-0378">Hydrolase</keyword>
<dbReference type="Pfam" id="PF18295">
    <property type="entry name" value="Pdase_M17_N2"/>
    <property type="match status" value="1"/>
</dbReference>
<reference evidence="6" key="1">
    <citation type="submission" date="2025-08" db="UniProtKB">
        <authorList>
            <consortium name="Ensembl"/>
        </authorList>
    </citation>
    <scope>IDENTIFICATION</scope>
</reference>
<dbReference type="GO" id="GO:0006508">
    <property type="term" value="P:proteolysis"/>
    <property type="evidence" value="ECO:0007669"/>
    <property type="project" value="UniProtKB-KW"/>
</dbReference>
<dbReference type="GeneTree" id="ENSGT00530000063255"/>
<comment type="similarity">
    <text evidence="1">Belongs to the peptidase M17 family.</text>
</comment>